<accession>A0A2P6QWF0</accession>
<dbReference type="InterPro" id="IPR000985">
    <property type="entry name" value="Lectin_LegA_CS"/>
</dbReference>
<dbReference type="Pfam" id="PF00069">
    <property type="entry name" value="Pkinase"/>
    <property type="match status" value="1"/>
</dbReference>
<evidence type="ECO:0000256" key="16">
    <source>
        <dbReference type="ARBA" id="ARBA00023136"/>
    </source>
</evidence>
<dbReference type="SMART" id="SM00220">
    <property type="entry name" value="S_TKc"/>
    <property type="match status" value="1"/>
</dbReference>
<dbReference type="CDD" id="cd06899">
    <property type="entry name" value="lectin_legume_LecRK_Arcelin_ConA"/>
    <property type="match status" value="1"/>
</dbReference>
<evidence type="ECO:0000256" key="7">
    <source>
        <dbReference type="ARBA" id="ARBA00022527"/>
    </source>
</evidence>
<evidence type="ECO:0000256" key="3">
    <source>
        <dbReference type="ARBA" id="ARBA00008536"/>
    </source>
</evidence>
<feature type="compositionally biased region" description="Basic and acidic residues" evidence="20">
    <location>
        <begin position="632"/>
        <end position="641"/>
    </location>
</feature>
<keyword evidence="9 21" id="KW-0812">Transmembrane</keyword>
<evidence type="ECO:0000256" key="6">
    <source>
        <dbReference type="ARBA" id="ARBA00022475"/>
    </source>
</evidence>
<evidence type="ECO:0000256" key="2">
    <source>
        <dbReference type="ARBA" id="ARBA00007606"/>
    </source>
</evidence>
<dbReference type="EMBL" id="PDCK01000042">
    <property type="protein sequence ID" value="PRQ38522.1"/>
    <property type="molecule type" value="Genomic_DNA"/>
</dbReference>
<organism evidence="23 24">
    <name type="scientific">Rosa chinensis</name>
    <name type="common">China rose</name>
    <dbReference type="NCBI Taxonomy" id="74649"/>
    <lineage>
        <taxon>Eukaryota</taxon>
        <taxon>Viridiplantae</taxon>
        <taxon>Streptophyta</taxon>
        <taxon>Embryophyta</taxon>
        <taxon>Tracheophyta</taxon>
        <taxon>Spermatophyta</taxon>
        <taxon>Magnoliopsida</taxon>
        <taxon>eudicotyledons</taxon>
        <taxon>Gunneridae</taxon>
        <taxon>Pentapetalae</taxon>
        <taxon>rosids</taxon>
        <taxon>fabids</taxon>
        <taxon>Rosales</taxon>
        <taxon>Rosaceae</taxon>
        <taxon>Rosoideae</taxon>
        <taxon>Rosoideae incertae sedis</taxon>
        <taxon>Rosa</taxon>
    </lineage>
</organism>
<keyword evidence="10" id="KW-0732">Signal</keyword>
<keyword evidence="13" id="KW-0418">Kinase</keyword>
<evidence type="ECO:0000256" key="19">
    <source>
        <dbReference type="PROSITE-ProRule" id="PRU10141"/>
    </source>
</evidence>
<comment type="caution">
    <text evidence="23">The sequence shown here is derived from an EMBL/GenBank/DDBJ whole genome shotgun (WGS) entry which is preliminary data.</text>
</comment>
<evidence type="ECO:0000256" key="9">
    <source>
        <dbReference type="ARBA" id="ARBA00022692"/>
    </source>
</evidence>
<dbReference type="Gene3D" id="2.60.120.200">
    <property type="match status" value="1"/>
</dbReference>
<dbReference type="Gramene" id="PRQ38522">
    <property type="protein sequence ID" value="PRQ38522"/>
    <property type="gene ID" value="RchiOBHm_Chr4g0414891"/>
</dbReference>
<evidence type="ECO:0000256" key="5">
    <source>
        <dbReference type="ARBA" id="ARBA00012513"/>
    </source>
</evidence>
<proteinExistence type="inferred from homology"/>
<dbReference type="GO" id="GO:0005886">
    <property type="term" value="C:plasma membrane"/>
    <property type="evidence" value="ECO:0007669"/>
    <property type="project" value="UniProtKB-SubCell"/>
</dbReference>
<evidence type="ECO:0000256" key="15">
    <source>
        <dbReference type="ARBA" id="ARBA00022989"/>
    </source>
</evidence>
<keyword evidence="6" id="KW-1003">Cell membrane</keyword>
<dbReference type="FunFam" id="3.30.200.20:FF:000015">
    <property type="entry name" value="Somatic embryogenesis receptor kinase 1"/>
    <property type="match status" value="1"/>
</dbReference>
<comment type="similarity">
    <text evidence="3">In the N-terminal section; belongs to the leguminous lectin family.</text>
</comment>
<dbReference type="InterPro" id="IPR013320">
    <property type="entry name" value="ConA-like_dom_sf"/>
</dbReference>
<name>A0A2P6QWF0_ROSCH</name>
<dbReference type="EC" id="2.7.11.1" evidence="5"/>
<evidence type="ECO:0000256" key="4">
    <source>
        <dbReference type="ARBA" id="ARBA00010217"/>
    </source>
</evidence>
<dbReference type="GO" id="GO:0004674">
    <property type="term" value="F:protein serine/threonine kinase activity"/>
    <property type="evidence" value="ECO:0007669"/>
    <property type="project" value="UniProtKB-KW"/>
</dbReference>
<dbReference type="SUPFAM" id="SSF49899">
    <property type="entry name" value="Concanavalin A-like lectins/glucanases"/>
    <property type="match status" value="1"/>
</dbReference>
<feature type="region of interest" description="Disordered" evidence="20">
    <location>
        <begin position="632"/>
        <end position="653"/>
    </location>
</feature>
<evidence type="ECO:0000259" key="22">
    <source>
        <dbReference type="PROSITE" id="PS50011"/>
    </source>
</evidence>
<keyword evidence="11" id="KW-0430">Lectin</keyword>
<evidence type="ECO:0000256" key="10">
    <source>
        <dbReference type="ARBA" id="ARBA00022729"/>
    </source>
</evidence>
<protein>
    <recommendedName>
        <fullName evidence="5">non-specific serine/threonine protein kinase</fullName>
        <ecNumber evidence="5">2.7.11.1</ecNumber>
    </recommendedName>
</protein>
<keyword evidence="14 19" id="KW-0067">ATP-binding</keyword>
<dbReference type="PROSITE" id="PS00107">
    <property type="entry name" value="PROTEIN_KINASE_ATP"/>
    <property type="match status" value="1"/>
</dbReference>
<dbReference type="PANTHER" id="PTHR27007">
    <property type="match status" value="1"/>
</dbReference>
<dbReference type="PROSITE" id="PS00308">
    <property type="entry name" value="LECTIN_LEGUME_ALPHA"/>
    <property type="match status" value="1"/>
</dbReference>
<dbReference type="STRING" id="74649.A0A2P6QWF0"/>
<feature type="binding site" evidence="19">
    <location>
        <position position="383"/>
    </location>
    <ligand>
        <name>ATP</name>
        <dbReference type="ChEBI" id="CHEBI:30616"/>
    </ligand>
</feature>
<evidence type="ECO:0000256" key="1">
    <source>
        <dbReference type="ARBA" id="ARBA00004251"/>
    </source>
</evidence>
<dbReference type="InterPro" id="IPR050528">
    <property type="entry name" value="L-type_Lectin-RKs"/>
</dbReference>
<dbReference type="Pfam" id="PF00139">
    <property type="entry name" value="Lectin_legB"/>
    <property type="match status" value="1"/>
</dbReference>
<keyword evidence="8 23" id="KW-0808">Transferase</keyword>
<reference evidence="23 24" key="1">
    <citation type="journal article" date="2018" name="Nat. Genet.">
        <title>The Rosa genome provides new insights in the design of modern roses.</title>
        <authorList>
            <person name="Bendahmane M."/>
        </authorList>
    </citation>
    <scope>NUCLEOTIDE SEQUENCE [LARGE SCALE GENOMIC DNA]</scope>
    <source>
        <strain evidence="24">cv. Old Blush</strain>
    </source>
</reference>
<dbReference type="Proteomes" id="UP000238479">
    <property type="component" value="Chromosome 4"/>
</dbReference>
<comment type="similarity">
    <text evidence="2">Belongs to the leguminous lectin family.</text>
</comment>
<evidence type="ECO:0000256" key="8">
    <source>
        <dbReference type="ARBA" id="ARBA00022679"/>
    </source>
</evidence>
<keyword evidence="7" id="KW-0723">Serine/threonine-protein kinase</keyword>
<evidence type="ECO:0000256" key="12">
    <source>
        <dbReference type="ARBA" id="ARBA00022741"/>
    </source>
</evidence>
<feature type="transmembrane region" description="Helical" evidence="21">
    <location>
        <begin position="290"/>
        <end position="313"/>
    </location>
</feature>
<dbReference type="InterPro" id="IPR008271">
    <property type="entry name" value="Ser/Thr_kinase_AS"/>
</dbReference>
<dbReference type="InterPro" id="IPR001220">
    <property type="entry name" value="Legume_lectin_dom"/>
</dbReference>
<feature type="domain" description="Protein kinase" evidence="22">
    <location>
        <begin position="353"/>
        <end position="631"/>
    </location>
</feature>
<evidence type="ECO:0000256" key="11">
    <source>
        <dbReference type="ARBA" id="ARBA00022734"/>
    </source>
</evidence>
<evidence type="ECO:0000313" key="23">
    <source>
        <dbReference type="EMBL" id="PRQ38522.1"/>
    </source>
</evidence>
<keyword evidence="17" id="KW-0675">Receptor</keyword>
<keyword evidence="16 21" id="KW-0472">Membrane</keyword>
<dbReference type="GO" id="GO:0005524">
    <property type="term" value="F:ATP binding"/>
    <property type="evidence" value="ECO:0007669"/>
    <property type="project" value="UniProtKB-UniRule"/>
</dbReference>
<dbReference type="SUPFAM" id="SSF56112">
    <property type="entry name" value="Protein kinase-like (PK-like)"/>
    <property type="match status" value="1"/>
</dbReference>
<dbReference type="InterPro" id="IPR011009">
    <property type="entry name" value="Kinase-like_dom_sf"/>
</dbReference>
<dbReference type="GO" id="GO:0030246">
    <property type="term" value="F:carbohydrate binding"/>
    <property type="evidence" value="ECO:0007669"/>
    <property type="project" value="UniProtKB-KW"/>
</dbReference>
<dbReference type="Gene3D" id="1.10.510.10">
    <property type="entry name" value="Transferase(Phosphotransferase) domain 1"/>
    <property type="match status" value="1"/>
</dbReference>
<keyword evidence="24" id="KW-1185">Reference proteome</keyword>
<evidence type="ECO:0000256" key="21">
    <source>
        <dbReference type="SAM" id="Phobius"/>
    </source>
</evidence>
<comment type="subcellular location">
    <subcellularLocation>
        <location evidence="1">Cell membrane</location>
        <topology evidence="1">Single-pass type I membrane protein</topology>
    </subcellularLocation>
</comment>
<dbReference type="OMA" id="MHELEHH"/>
<dbReference type="PROSITE" id="PS00307">
    <property type="entry name" value="LECTIN_LEGUME_BETA"/>
    <property type="match status" value="1"/>
</dbReference>
<evidence type="ECO:0000256" key="20">
    <source>
        <dbReference type="SAM" id="MobiDB-lite"/>
    </source>
</evidence>
<dbReference type="FunFam" id="1.10.510.10:FF:000522">
    <property type="entry name" value="L-type lectin-domain containing receptor kinase IX.1"/>
    <property type="match status" value="1"/>
</dbReference>
<evidence type="ECO:0000256" key="13">
    <source>
        <dbReference type="ARBA" id="ARBA00022777"/>
    </source>
</evidence>
<gene>
    <name evidence="23" type="ORF">RchiOBHm_Chr4g0414891</name>
</gene>
<dbReference type="Gene3D" id="3.30.200.20">
    <property type="entry name" value="Phosphorylase Kinase, domain 1"/>
    <property type="match status" value="1"/>
</dbReference>
<keyword evidence="15 21" id="KW-1133">Transmembrane helix</keyword>
<keyword evidence="12 19" id="KW-0547">Nucleotide-binding</keyword>
<comment type="similarity">
    <text evidence="4">In the C-terminal section; belongs to the protein kinase superfamily. Ser/Thr protein kinase family.</text>
</comment>
<evidence type="ECO:0000256" key="18">
    <source>
        <dbReference type="ARBA" id="ARBA00023180"/>
    </source>
</evidence>
<dbReference type="AlphaFoldDB" id="A0A2P6QWF0"/>
<dbReference type="InterPro" id="IPR000719">
    <property type="entry name" value="Prot_kinase_dom"/>
</dbReference>
<evidence type="ECO:0000256" key="17">
    <source>
        <dbReference type="ARBA" id="ARBA00023170"/>
    </source>
</evidence>
<dbReference type="InterPro" id="IPR017441">
    <property type="entry name" value="Protein_kinase_ATP_BS"/>
</dbReference>
<evidence type="ECO:0000313" key="24">
    <source>
        <dbReference type="Proteomes" id="UP000238479"/>
    </source>
</evidence>
<evidence type="ECO:0000256" key="14">
    <source>
        <dbReference type="ARBA" id="ARBA00022840"/>
    </source>
</evidence>
<dbReference type="InterPro" id="IPR019825">
    <property type="entry name" value="Lectin_legB_Mn/Ca_BS"/>
</dbReference>
<keyword evidence="18" id="KW-0325">Glycoprotein</keyword>
<dbReference type="PROSITE" id="PS00108">
    <property type="entry name" value="PROTEIN_KINASE_ST"/>
    <property type="match status" value="1"/>
</dbReference>
<dbReference type="PROSITE" id="PS50011">
    <property type="entry name" value="PROTEIN_KINASE_DOM"/>
    <property type="match status" value="1"/>
</dbReference>
<sequence>MSVSRSNQAICLCNLCFLSFIIFFPHFSHPLSFSINQFNAATKGVVYQGDAWPSSEVIELNKITYKYRVGRAMYAEPLHLWNSNSTTGPLADFSTHFTFMVDTDNSEVFSDGVAFFLSPVGYQFPPDFSVGGLGLFNTHASTLNASQSQVVSVEFDTWSNNEWDPPGPHIGINIKDVASVVYADWNVSIISGKLGNAWITYSATANNLTVFWTFTEKFDPASLGNASSITYHVDLRKVLPEWVTIGFSASSGEFSERHVISSWEFNSTLVDNDITRGKIKQKKKKKKKTFLILVIAILGFTLMLGVVVCWLVVSRKRRNNNSQDVSTVNTDLERVTLPKRFGYKELVAATDNFASDRRLGQGGSGQVYKGLLQDLGGCTVAVKRLFAESNQQYEKVFINEVRIISRVIHRNLVQFIGWCHEQGECLLVYAYMPNTSLDTHLFGTRTTLQWDNRYKIALGLVSALHYLHEEAEQCVLHRDIKSANVMLDNDFSTKLGDFGIAKLVDPRFRTQTRGVVGTFGYMAPEYANEGKASKESDMFSFGVVALEIACGRKTYQHGEYHLPLFSWVFQLHLAGNLLDAADERLEMNYNENEMKCLLIVGLWCTHRNNKKRPKAGQVMKVLQLEAPLPELPRDMHDHSVQPEHQLQTQAASSQISLTSSSLVTVGR</sequence>